<proteinExistence type="predicted"/>
<dbReference type="GO" id="GO:1990112">
    <property type="term" value="C:RQC complex"/>
    <property type="evidence" value="ECO:0007669"/>
    <property type="project" value="TreeGrafter"/>
</dbReference>
<dbReference type="AlphaFoldDB" id="A0AA48K779"/>
<evidence type="ECO:0000259" key="2">
    <source>
        <dbReference type="Pfam" id="PF05670"/>
    </source>
</evidence>
<name>A0AA48K779_9BACT</name>
<evidence type="ECO:0000313" key="4">
    <source>
        <dbReference type="Proteomes" id="UP001238179"/>
    </source>
</evidence>
<reference evidence="4" key="1">
    <citation type="journal article" date="2023" name="Int. J. Syst. Evol. Microbiol.">
        <title>Mesoterricola silvestris gen. nov., sp. nov., Mesoterricola sediminis sp. nov., Geothrix oryzae sp. nov., Geothrix edaphica sp. nov., Geothrix rubra sp. nov., and Geothrix limicola sp. nov., six novel members of Acidobacteriota isolated from soils.</title>
        <authorList>
            <person name="Itoh H."/>
            <person name="Sugisawa Y."/>
            <person name="Mise K."/>
            <person name="Xu Z."/>
            <person name="Kuniyasu M."/>
            <person name="Ushijima N."/>
            <person name="Kawano K."/>
            <person name="Kobayashi E."/>
            <person name="Shiratori Y."/>
            <person name="Masuda Y."/>
            <person name="Senoo K."/>
        </authorList>
    </citation>
    <scope>NUCLEOTIDE SEQUENCE [LARGE SCALE GENOMIC DNA]</scope>
    <source>
        <strain evidence="4">W79</strain>
    </source>
</reference>
<dbReference type="InterPro" id="IPR051608">
    <property type="entry name" value="RQC_Subunit_NEMF"/>
</dbReference>
<accession>A0AA48K779</accession>
<dbReference type="EMBL" id="AP027080">
    <property type="protein sequence ID" value="BDU70895.1"/>
    <property type="molecule type" value="Genomic_DNA"/>
</dbReference>
<feature type="compositionally biased region" description="Basic and acidic residues" evidence="1">
    <location>
        <begin position="341"/>
        <end position="354"/>
    </location>
</feature>
<evidence type="ECO:0000256" key="1">
    <source>
        <dbReference type="SAM" id="MobiDB-lite"/>
    </source>
</evidence>
<gene>
    <name evidence="3" type="ORF">METEAL_00690</name>
</gene>
<dbReference type="KEGG" id="msil:METEAL_00690"/>
<protein>
    <recommendedName>
        <fullName evidence="2">NFACT RNA-binding domain-containing protein</fullName>
    </recommendedName>
</protein>
<dbReference type="GO" id="GO:0072344">
    <property type="term" value="P:rescue of stalled ribosome"/>
    <property type="evidence" value="ECO:0007669"/>
    <property type="project" value="TreeGrafter"/>
</dbReference>
<dbReference type="Proteomes" id="UP001238179">
    <property type="component" value="Chromosome"/>
</dbReference>
<dbReference type="GO" id="GO:0043023">
    <property type="term" value="F:ribosomal large subunit binding"/>
    <property type="evidence" value="ECO:0007669"/>
    <property type="project" value="TreeGrafter"/>
</dbReference>
<feature type="domain" description="NFACT RNA-binding" evidence="2">
    <location>
        <begin position="362"/>
        <end position="461"/>
    </location>
</feature>
<dbReference type="InterPro" id="IPR008532">
    <property type="entry name" value="NFACT_RNA-bd"/>
</dbReference>
<dbReference type="RefSeq" id="WP_316413794.1">
    <property type="nucleotide sequence ID" value="NZ_AP027080.1"/>
</dbReference>
<keyword evidence="4" id="KW-1185">Reference proteome</keyword>
<evidence type="ECO:0000313" key="3">
    <source>
        <dbReference type="EMBL" id="BDU70895.1"/>
    </source>
</evidence>
<organism evidence="3 4">
    <name type="scientific">Mesoterricola silvestris</name>
    <dbReference type="NCBI Taxonomy" id="2927979"/>
    <lineage>
        <taxon>Bacteria</taxon>
        <taxon>Pseudomonadati</taxon>
        <taxon>Acidobacteriota</taxon>
        <taxon>Holophagae</taxon>
        <taxon>Holophagales</taxon>
        <taxon>Holophagaceae</taxon>
        <taxon>Mesoterricola</taxon>
    </lineage>
</organism>
<dbReference type="GO" id="GO:0000049">
    <property type="term" value="F:tRNA binding"/>
    <property type="evidence" value="ECO:0007669"/>
    <property type="project" value="TreeGrafter"/>
</dbReference>
<dbReference type="PANTHER" id="PTHR15239">
    <property type="entry name" value="NUCLEAR EXPORT MEDIATOR FACTOR NEMF"/>
    <property type="match status" value="1"/>
</dbReference>
<dbReference type="PANTHER" id="PTHR15239:SF6">
    <property type="entry name" value="RIBOSOME QUALITY CONTROL COMPLEX SUBUNIT NEMF"/>
    <property type="match status" value="1"/>
</dbReference>
<sequence>MDAPLLLALACARLQAGEGAVQGVWCSPRALALQWAPDRRAGLEPGLAWVFVLNPAPELWLLHEKDEAYLQLKAEAKGDLSRRWGQELKGARLAEVEGDPRERWLGLVFRRRAVTGRIEAARLAFQAFPGRAGLRLDGLDLNPARMGLGQAFPPSAPEPRLEPPAFLRFRERFGQGLQAALDGRVPDVLPGEGPLLARHRAWSQERAARMILAPRQARTDRKLVAERKRLERYRAALAADKEKHRAGLGHRARATALAAELYRLKGVTHKAILLDGTEVPLPEGRRAEDAVQIWFAAVKRAERGVARVEELERELRRQFLELERKEAAPPPAEKPPQRARKPMEKKETARSDGKGRAFRSVMVDGFEVLVGKGDADNDQLTFKVAAPLDLWLHVASTPGSHVVVRNPDRLSEFPRAVVERAAELAAFFSKARDGGKVEVHYCRAADVSKPRGFPPGKVLLKQWKSVRVYPKE</sequence>
<feature type="region of interest" description="Disordered" evidence="1">
    <location>
        <begin position="322"/>
        <end position="354"/>
    </location>
</feature>
<dbReference type="Pfam" id="PF05670">
    <property type="entry name" value="NFACT-R_1"/>
    <property type="match status" value="1"/>
</dbReference>